<evidence type="ECO:0000313" key="3">
    <source>
        <dbReference type="Proteomes" id="UP001519308"/>
    </source>
</evidence>
<keyword evidence="1" id="KW-0472">Membrane</keyword>
<evidence type="ECO:0000313" key="2">
    <source>
        <dbReference type="EMBL" id="MBP2023902.1"/>
    </source>
</evidence>
<gene>
    <name evidence="2" type="ORF">J2Z44_003744</name>
</gene>
<organism evidence="2 3">
    <name type="scientific">Clostridium punense</name>
    <dbReference type="NCBI Taxonomy" id="1054297"/>
    <lineage>
        <taxon>Bacteria</taxon>
        <taxon>Bacillati</taxon>
        <taxon>Bacillota</taxon>
        <taxon>Clostridia</taxon>
        <taxon>Eubacteriales</taxon>
        <taxon>Clostridiaceae</taxon>
        <taxon>Clostridium</taxon>
    </lineage>
</organism>
<feature type="transmembrane region" description="Helical" evidence="1">
    <location>
        <begin position="140"/>
        <end position="159"/>
    </location>
</feature>
<feature type="transmembrane region" description="Helical" evidence="1">
    <location>
        <begin position="41"/>
        <end position="66"/>
    </location>
</feature>
<evidence type="ECO:0000256" key="1">
    <source>
        <dbReference type="SAM" id="Phobius"/>
    </source>
</evidence>
<keyword evidence="1" id="KW-0812">Transmembrane</keyword>
<feature type="transmembrane region" description="Helical" evidence="1">
    <location>
        <begin position="87"/>
        <end position="115"/>
    </location>
</feature>
<dbReference type="Proteomes" id="UP001519308">
    <property type="component" value="Unassembled WGS sequence"/>
</dbReference>
<dbReference type="EMBL" id="JAGGLL010000041">
    <property type="protein sequence ID" value="MBP2023902.1"/>
    <property type="molecule type" value="Genomic_DNA"/>
</dbReference>
<protein>
    <recommendedName>
        <fullName evidence="4">ABC transporter permease</fullName>
    </recommendedName>
</protein>
<feature type="transmembrane region" description="Helical" evidence="1">
    <location>
        <begin position="180"/>
        <end position="200"/>
    </location>
</feature>
<accession>A0ABS4K7Y7</accession>
<name>A0ABS4K7Y7_9CLOT</name>
<dbReference type="RefSeq" id="WP_021282364.1">
    <property type="nucleotide sequence ID" value="NZ_JAGGLL010000041.1"/>
</dbReference>
<keyword evidence="1" id="KW-1133">Transmembrane helix</keyword>
<feature type="transmembrane region" description="Helical" evidence="1">
    <location>
        <begin position="12"/>
        <end position="29"/>
    </location>
</feature>
<feature type="transmembrane region" description="Helical" evidence="1">
    <location>
        <begin position="241"/>
        <end position="262"/>
    </location>
</feature>
<keyword evidence="3" id="KW-1185">Reference proteome</keyword>
<proteinExistence type="predicted"/>
<reference evidence="2 3" key="1">
    <citation type="submission" date="2021-03" db="EMBL/GenBank/DDBJ databases">
        <title>Genomic Encyclopedia of Type Strains, Phase IV (KMG-IV): sequencing the most valuable type-strain genomes for metagenomic binning, comparative biology and taxonomic classification.</title>
        <authorList>
            <person name="Goeker M."/>
        </authorList>
    </citation>
    <scope>NUCLEOTIDE SEQUENCE [LARGE SCALE GENOMIC DNA]</scope>
    <source>
        <strain evidence="2 3">DSM 28650</strain>
    </source>
</reference>
<comment type="caution">
    <text evidence="2">The sequence shown here is derived from an EMBL/GenBank/DDBJ whole genome shotgun (WGS) entry which is preliminary data.</text>
</comment>
<sequence>MFKLLKYNFRESSRMLTPGLAIMFILNIFSYDIFETIQNEWLSFLLVLINLIVLGIVIFHLGTSFIREFNEDRRFLTFTLPINGRMLILAKLFNTTIWLIILGLVELLSAIILAFRMDSLSFNNFKFDFDFDLFDINVKHVISILTFALVIVLAMYIYIMLSGYFVETLGRIIYRGKAKFIQIVISATLWITQFVIFINITEKVSSAIPIYYNVLEGKFSSLEQSAYMATQGAFVFDNLNITILIMTAIVSVAYFFGMAYLIDKKVDL</sequence>
<evidence type="ECO:0008006" key="4">
    <source>
        <dbReference type="Google" id="ProtNLM"/>
    </source>
</evidence>